<evidence type="ECO:0000259" key="4">
    <source>
        <dbReference type="PROSITE" id="PS50995"/>
    </source>
</evidence>
<keyword evidence="2" id="KW-0238">DNA-binding</keyword>
<dbReference type="PROSITE" id="PS50995">
    <property type="entry name" value="HTH_MARR_2"/>
    <property type="match status" value="1"/>
</dbReference>
<keyword evidence="1" id="KW-0805">Transcription regulation</keyword>
<evidence type="ECO:0000256" key="1">
    <source>
        <dbReference type="ARBA" id="ARBA00023015"/>
    </source>
</evidence>
<dbReference type="GO" id="GO:0003677">
    <property type="term" value="F:DNA binding"/>
    <property type="evidence" value="ECO:0007669"/>
    <property type="project" value="UniProtKB-KW"/>
</dbReference>
<gene>
    <name evidence="5" type="ORF">EFL26_20975</name>
</gene>
<name>A0A3N0GGQ1_9ACTN</name>
<evidence type="ECO:0000313" key="6">
    <source>
        <dbReference type="Proteomes" id="UP000279994"/>
    </source>
</evidence>
<proteinExistence type="predicted"/>
<dbReference type="OrthoDB" id="3237509at2"/>
<dbReference type="PANTHER" id="PTHR42756:SF1">
    <property type="entry name" value="TRANSCRIPTIONAL REPRESSOR OF EMRAB OPERON"/>
    <property type="match status" value="1"/>
</dbReference>
<dbReference type="Proteomes" id="UP000279994">
    <property type="component" value="Unassembled WGS sequence"/>
</dbReference>
<dbReference type="InterPro" id="IPR036388">
    <property type="entry name" value="WH-like_DNA-bd_sf"/>
</dbReference>
<accession>A0A3N0GGQ1</accession>
<dbReference type="SMART" id="SM00347">
    <property type="entry name" value="HTH_MARR"/>
    <property type="match status" value="1"/>
</dbReference>
<protein>
    <submittedName>
        <fullName evidence="5">MarR family transcriptional regulator</fullName>
    </submittedName>
</protein>
<evidence type="ECO:0000256" key="2">
    <source>
        <dbReference type="ARBA" id="ARBA00023125"/>
    </source>
</evidence>
<dbReference type="PRINTS" id="PR00598">
    <property type="entry name" value="HTHMARR"/>
</dbReference>
<keyword evidence="6" id="KW-1185">Reference proteome</keyword>
<comment type="caution">
    <text evidence="5">The sequence shown here is derived from an EMBL/GenBank/DDBJ whole genome shotgun (WGS) entry which is preliminary data.</text>
</comment>
<dbReference type="RefSeq" id="WP_123224874.1">
    <property type="nucleotide sequence ID" value="NZ_RJSF01000047.1"/>
</dbReference>
<feature type="domain" description="HTH marR-type" evidence="4">
    <location>
        <begin position="29"/>
        <end position="164"/>
    </location>
</feature>
<keyword evidence="3" id="KW-0804">Transcription</keyword>
<dbReference type="GO" id="GO:0003700">
    <property type="term" value="F:DNA-binding transcription factor activity"/>
    <property type="evidence" value="ECO:0007669"/>
    <property type="project" value="InterPro"/>
</dbReference>
<evidence type="ECO:0000313" key="5">
    <source>
        <dbReference type="EMBL" id="RNM11644.1"/>
    </source>
</evidence>
<organism evidence="5 6">
    <name type="scientific">Nocardioides pocheonensis</name>
    <dbReference type="NCBI Taxonomy" id="661485"/>
    <lineage>
        <taxon>Bacteria</taxon>
        <taxon>Bacillati</taxon>
        <taxon>Actinomycetota</taxon>
        <taxon>Actinomycetes</taxon>
        <taxon>Propionibacteriales</taxon>
        <taxon>Nocardioidaceae</taxon>
        <taxon>Nocardioides</taxon>
    </lineage>
</organism>
<dbReference type="InterPro" id="IPR036390">
    <property type="entry name" value="WH_DNA-bd_sf"/>
</dbReference>
<dbReference type="PANTHER" id="PTHR42756">
    <property type="entry name" value="TRANSCRIPTIONAL REGULATOR, MARR"/>
    <property type="match status" value="1"/>
</dbReference>
<dbReference type="EMBL" id="RJSF01000047">
    <property type="protein sequence ID" value="RNM11644.1"/>
    <property type="molecule type" value="Genomic_DNA"/>
</dbReference>
<dbReference type="Pfam" id="PF12802">
    <property type="entry name" value="MarR_2"/>
    <property type="match status" value="1"/>
</dbReference>
<dbReference type="AlphaFoldDB" id="A0A3N0GGQ1"/>
<dbReference type="InterPro" id="IPR000835">
    <property type="entry name" value="HTH_MarR-typ"/>
</dbReference>
<dbReference type="Gene3D" id="1.10.10.10">
    <property type="entry name" value="Winged helix-like DNA-binding domain superfamily/Winged helix DNA-binding domain"/>
    <property type="match status" value="1"/>
</dbReference>
<sequence length="167" mass="18716">MTGPESGADEVDLLVEAWQRERADLDLGPVEVFSRISRLARLLDRARREAFTAQAIEPWEFDVLAALRRAGKPYRLSPGQLLRETMVTSGTMTNRIDRLGERGLVERSPDPHDRRGVLVGLTAAGKRAVDGAFDSLIDKERDLLGELTTAERRELAALLKRLMEPLR</sequence>
<dbReference type="SUPFAM" id="SSF46785">
    <property type="entry name" value="Winged helix' DNA-binding domain"/>
    <property type="match status" value="1"/>
</dbReference>
<reference evidence="5 6" key="1">
    <citation type="submission" date="2018-11" db="EMBL/GenBank/DDBJ databases">
        <authorList>
            <person name="Li F."/>
        </authorList>
    </citation>
    <scope>NUCLEOTIDE SEQUENCE [LARGE SCALE GENOMIC DNA]</scope>
    <source>
        <strain evidence="5 6">Gsoil 818</strain>
    </source>
</reference>
<evidence type="ECO:0000256" key="3">
    <source>
        <dbReference type="ARBA" id="ARBA00023163"/>
    </source>
</evidence>